<reference evidence="8" key="1">
    <citation type="journal article" date="2020" name="Stud. Mycol.">
        <title>101 Dothideomycetes genomes: a test case for predicting lifestyles and emergence of pathogens.</title>
        <authorList>
            <person name="Haridas S."/>
            <person name="Albert R."/>
            <person name="Binder M."/>
            <person name="Bloem J."/>
            <person name="Labutti K."/>
            <person name="Salamov A."/>
            <person name="Andreopoulos B."/>
            <person name="Baker S."/>
            <person name="Barry K."/>
            <person name="Bills G."/>
            <person name="Bluhm B."/>
            <person name="Cannon C."/>
            <person name="Castanera R."/>
            <person name="Culley D."/>
            <person name="Daum C."/>
            <person name="Ezra D."/>
            <person name="Gonzalez J."/>
            <person name="Henrissat B."/>
            <person name="Kuo A."/>
            <person name="Liang C."/>
            <person name="Lipzen A."/>
            <person name="Lutzoni F."/>
            <person name="Magnuson J."/>
            <person name="Mondo S."/>
            <person name="Nolan M."/>
            <person name="Ohm R."/>
            <person name="Pangilinan J."/>
            <person name="Park H.-J."/>
            <person name="Ramirez L."/>
            <person name="Alfaro M."/>
            <person name="Sun H."/>
            <person name="Tritt A."/>
            <person name="Yoshinaga Y."/>
            <person name="Zwiers L.-H."/>
            <person name="Turgeon B."/>
            <person name="Goodwin S."/>
            <person name="Spatafora J."/>
            <person name="Crous P."/>
            <person name="Grigoriev I."/>
        </authorList>
    </citation>
    <scope>NUCLEOTIDE SEQUENCE</scope>
    <source>
        <strain evidence="8">CBS 109.77</strain>
    </source>
</reference>
<dbReference type="PROSITE" id="PS00463">
    <property type="entry name" value="ZN2_CY6_FUNGAL_1"/>
    <property type="match status" value="1"/>
</dbReference>
<gene>
    <name evidence="8" type="ORF">K505DRAFT_79489</name>
</gene>
<accession>A0A6A6X2W3</accession>
<feature type="compositionally biased region" description="Basic and acidic residues" evidence="6">
    <location>
        <begin position="53"/>
        <end position="72"/>
    </location>
</feature>
<dbReference type="GO" id="GO:0000976">
    <property type="term" value="F:transcription cis-regulatory region binding"/>
    <property type="evidence" value="ECO:0007669"/>
    <property type="project" value="TreeGrafter"/>
</dbReference>
<dbReference type="InterPro" id="IPR036864">
    <property type="entry name" value="Zn2-C6_fun-type_DNA-bd_sf"/>
</dbReference>
<dbReference type="GO" id="GO:0005634">
    <property type="term" value="C:nucleus"/>
    <property type="evidence" value="ECO:0007669"/>
    <property type="project" value="UniProtKB-SubCell"/>
</dbReference>
<dbReference type="InterPro" id="IPR001138">
    <property type="entry name" value="Zn2Cys6_DnaBD"/>
</dbReference>
<dbReference type="GO" id="GO:0008270">
    <property type="term" value="F:zinc ion binding"/>
    <property type="evidence" value="ECO:0007669"/>
    <property type="project" value="InterPro"/>
</dbReference>
<keyword evidence="3" id="KW-0238">DNA-binding</keyword>
<dbReference type="EMBL" id="MU002072">
    <property type="protein sequence ID" value="KAF2790465.1"/>
    <property type="molecule type" value="Genomic_DNA"/>
</dbReference>
<dbReference type="Gene3D" id="4.10.240.10">
    <property type="entry name" value="Zn(2)-C6 fungal-type DNA-binding domain"/>
    <property type="match status" value="1"/>
</dbReference>
<dbReference type="PROSITE" id="PS50048">
    <property type="entry name" value="ZN2_CY6_FUNGAL_2"/>
    <property type="match status" value="1"/>
</dbReference>
<evidence type="ECO:0000256" key="1">
    <source>
        <dbReference type="ARBA" id="ARBA00004123"/>
    </source>
</evidence>
<evidence type="ECO:0000256" key="4">
    <source>
        <dbReference type="ARBA" id="ARBA00023163"/>
    </source>
</evidence>
<evidence type="ECO:0000256" key="5">
    <source>
        <dbReference type="ARBA" id="ARBA00023242"/>
    </source>
</evidence>
<dbReference type="AlphaFoldDB" id="A0A6A6X2W3"/>
<dbReference type="PANTHER" id="PTHR31845:SF10">
    <property type="entry name" value="ZN(II)2CYS6 TRANSCRIPTION FACTOR (EUROFUNG)"/>
    <property type="match status" value="1"/>
</dbReference>
<dbReference type="InterPro" id="IPR051089">
    <property type="entry name" value="prtT"/>
</dbReference>
<evidence type="ECO:0000313" key="9">
    <source>
        <dbReference type="Proteomes" id="UP000799757"/>
    </source>
</evidence>
<evidence type="ECO:0000256" key="3">
    <source>
        <dbReference type="ARBA" id="ARBA00023125"/>
    </source>
</evidence>
<name>A0A6A6X2W3_9PLEO</name>
<dbReference type="OrthoDB" id="5226580at2759"/>
<comment type="subcellular location">
    <subcellularLocation>
        <location evidence="1">Nucleus</location>
    </subcellularLocation>
</comment>
<evidence type="ECO:0000313" key="8">
    <source>
        <dbReference type="EMBL" id="KAF2790465.1"/>
    </source>
</evidence>
<proteinExistence type="predicted"/>
<dbReference type="Proteomes" id="UP000799757">
    <property type="component" value="Unassembled WGS sequence"/>
</dbReference>
<keyword evidence="2" id="KW-0805">Transcription regulation</keyword>
<protein>
    <recommendedName>
        <fullName evidence="7">Zn(2)-C6 fungal-type domain-containing protein</fullName>
    </recommendedName>
</protein>
<evidence type="ECO:0000259" key="7">
    <source>
        <dbReference type="PROSITE" id="PS50048"/>
    </source>
</evidence>
<dbReference type="SUPFAM" id="SSF57701">
    <property type="entry name" value="Zn2/Cys6 DNA-binding domain"/>
    <property type="match status" value="1"/>
</dbReference>
<feature type="region of interest" description="Disordered" evidence="6">
    <location>
        <begin position="47"/>
        <end position="75"/>
    </location>
</feature>
<evidence type="ECO:0000256" key="6">
    <source>
        <dbReference type="SAM" id="MobiDB-lite"/>
    </source>
</evidence>
<keyword evidence="9" id="KW-1185">Reference proteome</keyword>
<organism evidence="8 9">
    <name type="scientific">Melanomma pulvis-pyrius CBS 109.77</name>
    <dbReference type="NCBI Taxonomy" id="1314802"/>
    <lineage>
        <taxon>Eukaryota</taxon>
        <taxon>Fungi</taxon>
        <taxon>Dikarya</taxon>
        <taxon>Ascomycota</taxon>
        <taxon>Pezizomycotina</taxon>
        <taxon>Dothideomycetes</taxon>
        <taxon>Pleosporomycetidae</taxon>
        <taxon>Pleosporales</taxon>
        <taxon>Melanommataceae</taxon>
        <taxon>Melanomma</taxon>
    </lineage>
</organism>
<dbReference type="GO" id="GO:0000981">
    <property type="term" value="F:DNA-binding transcription factor activity, RNA polymerase II-specific"/>
    <property type="evidence" value="ECO:0007669"/>
    <property type="project" value="InterPro"/>
</dbReference>
<dbReference type="CDD" id="cd00067">
    <property type="entry name" value="GAL4"/>
    <property type="match status" value="1"/>
</dbReference>
<evidence type="ECO:0000256" key="2">
    <source>
        <dbReference type="ARBA" id="ARBA00023015"/>
    </source>
</evidence>
<keyword evidence="4" id="KW-0804">Transcription</keyword>
<keyword evidence="5" id="KW-0539">Nucleus</keyword>
<dbReference type="PANTHER" id="PTHR31845">
    <property type="entry name" value="FINGER DOMAIN PROTEIN, PUTATIVE-RELATED"/>
    <property type="match status" value="1"/>
</dbReference>
<feature type="domain" description="Zn(2)-C6 fungal-type" evidence="7">
    <location>
        <begin position="9"/>
        <end position="41"/>
    </location>
</feature>
<sequence length="552" mass="63754">MYTIPRTKACQSCWTAKAKCEPDADYKKCKRCSRHDLECVLREAAPRKRRKRTPIDENQGKEEHPNGEDSERTNAAANSMPAFSQLELEFGIHFYRSLLSQYFPFVMLSETSQDSHKLTAEKPFLSLVIAMLGCTHDRLRQRALAVECRKYLAVHIFERGEKTLDLLQGLLLKIHWYQLQFELPKQRNVFMHLAMAMVVDLELNKSPLARSRLQSIVDLGKTYEPTVSLTDHNLDEKRAFLGCLYLSSVISKSATHMDGIRFSEHAEQCCEYLESSQVSSDQDAVRMLRLQQIVERFETVRSSFSQGHQAKDTIQNIVFSETSQVNAMLFVDHWEAELIRYWARIPDSEKTDLMWVQYDYARICLYEISIEESWFINAVDRLKVLHKCVAAIKRLHATFLPVTQQPAILLNIPSHLFAQSSHGVFVAIQLCSVRCDGWSYTFVEQELNLMHVFDVSIRSIETMLASYLPNQLPEFFFRITPIGAGMKKWYSAKLRTWEEGDPSRKETVERNAQEQDVGLDIDFLGQFLDLDDNLWLQNLLSPNDTQQPTLAS</sequence>